<feature type="signal peptide" evidence="1">
    <location>
        <begin position="1"/>
        <end position="17"/>
    </location>
</feature>
<sequence length="128" mass="14594">MSLWLTFGGIKAFFVEATQLAALLDHLDHLMELSDDFLESAVINYHVAVCAARLGNRQARWGSIDTQLCRRIVLKAPVPAQQPSRRSQKTTCWKWNHLHCAGCHKRHVCERCKLDHKVVNCPDRSTTD</sequence>
<feature type="chain" id="PRO_5022822932" evidence="1">
    <location>
        <begin position="18"/>
        <end position="128"/>
    </location>
</feature>
<dbReference type="AlphaFoldDB" id="A0A5C3FB14"/>
<gene>
    <name evidence="2" type="ORF">PSFLO_06912</name>
</gene>
<keyword evidence="3" id="KW-1185">Reference proteome</keyword>
<evidence type="ECO:0000313" key="2">
    <source>
        <dbReference type="EMBL" id="SPO41430.1"/>
    </source>
</evidence>
<accession>A0A5C3FB14</accession>
<dbReference type="EMBL" id="OOIP01000027">
    <property type="protein sequence ID" value="SPO41430.1"/>
    <property type="molecule type" value="Genomic_DNA"/>
</dbReference>
<protein>
    <submittedName>
        <fullName evidence="2">Uncharacterized protein</fullName>
    </submittedName>
</protein>
<name>A0A5C3FB14_9BASI</name>
<dbReference type="Proteomes" id="UP000323386">
    <property type="component" value="Unassembled WGS sequence"/>
</dbReference>
<evidence type="ECO:0000313" key="3">
    <source>
        <dbReference type="Proteomes" id="UP000323386"/>
    </source>
</evidence>
<evidence type="ECO:0000256" key="1">
    <source>
        <dbReference type="SAM" id="SignalP"/>
    </source>
</evidence>
<keyword evidence="1" id="KW-0732">Signal</keyword>
<organism evidence="2 3">
    <name type="scientific">Pseudozyma flocculosa</name>
    <dbReference type="NCBI Taxonomy" id="84751"/>
    <lineage>
        <taxon>Eukaryota</taxon>
        <taxon>Fungi</taxon>
        <taxon>Dikarya</taxon>
        <taxon>Basidiomycota</taxon>
        <taxon>Ustilaginomycotina</taxon>
        <taxon>Ustilaginomycetes</taxon>
        <taxon>Ustilaginales</taxon>
        <taxon>Ustilaginaceae</taxon>
        <taxon>Pseudozyma</taxon>
    </lineage>
</organism>
<reference evidence="2 3" key="1">
    <citation type="submission" date="2018-03" db="EMBL/GenBank/DDBJ databases">
        <authorList>
            <person name="Guldener U."/>
        </authorList>
    </citation>
    <scope>NUCLEOTIDE SEQUENCE [LARGE SCALE GENOMIC DNA]</scope>
    <source>
        <strain evidence="2 3">DAOM196992</strain>
    </source>
</reference>
<proteinExistence type="predicted"/>